<dbReference type="InterPro" id="IPR023494">
    <property type="entry name" value="Cyt_c_bgen_Ccs1/CcsB/ResB"/>
</dbReference>
<evidence type="ECO:0000313" key="10">
    <source>
        <dbReference type="Proteomes" id="UP001209083"/>
    </source>
</evidence>
<organism evidence="9 10">
    <name type="scientific">Saxibacter everestensis</name>
    <dbReference type="NCBI Taxonomy" id="2909229"/>
    <lineage>
        <taxon>Bacteria</taxon>
        <taxon>Bacillati</taxon>
        <taxon>Actinomycetota</taxon>
        <taxon>Actinomycetes</taxon>
        <taxon>Micrococcales</taxon>
        <taxon>Brevibacteriaceae</taxon>
        <taxon>Saxibacter</taxon>
    </lineage>
</organism>
<evidence type="ECO:0000259" key="8">
    <source>
        <dbReference type="Pfam" id="PF05140"/>
    </source>
</evidence>
<dbReference type="Pfam" id="PF05140">
    <property type="entry name" value="ResB"/>
    <property type="match status" value="1"/>
</dbReference>
<name>A0ABY8QRB7_9MICO</name>
<evidence type="ECO:0000256" key="1">
    <source>
        <dbReference type="ARBA" id="ARBA00004141"/>
    </source>
</evidence>
<dbReference type="RefSeq" id="WP_349637742.1">
    <property type="nucleotide sequence ID" value="NZ_CP090958.1"/>
</dbReference>
<feature type="transmembrane region" description="Helical" evidence="7">
    <location>
        <begin position="237"/>
        <end position="258"/>
    </location>
</feature>
<evidence type="ECO:0000256" key="7">
    <source>
        <dbReference type="SAM" id="Phobius"/>
    </source>
</evidence>
<protein>
    <submittedName>
        <fullName evidence="9">Cytochrome c biogenesis protein ResB</fullName>
    </submittedName>
</protein>
<keyword evidence="2 7" id="KW-0812">Transmembrane</keyword>
<feature type="region of interest" description="Disordered" evidence="6">
    <location>
        <begin position="1"/>
        <end position="34"/>
    </location>
</feature>
<dbReference type="PANTHER" id="PTHR31566:SF0">
    <property type="entry name" value="CYTOCHROME C BIOGENESIS PROTEIN CCS1, CHLOROPLASTIC"/>
    <property type="match status" value="1"/>
</dbReference>
<sequence length="587" mass="63424">MVTTRGPSDRRDQYGEAADSASSDGVPGPGDDTSVVTQPKIGVVGILRWAWRQLTTMRVALMLLLLLALAAIPGSIFPQRIQDPAEVTQYITDKGTTAEWMDKVQLFDVYSSAWFSAIYILLLVSLIGCILPRTKIHWKAMRAKPPKAPRRMSRMPAFARLELAPAGAAEPGGTVDAGETAGAGETADAGAGETDESDRATVLTEAERILRRRRYRVVHDSNTVSAERGYLRETGNLLFHVAVVGVVIAMAIGGLFGYSGQRVLVEGETFTNSLLGFDSFDKGTYYDPDRLTDYAVTLDKFEATFEENGGLDNQFGQPRSFRADVTTRHNGEEKKEVVEVNDPLHVGGSNMYLTGNGYAPVITLRDGEGNVVFSGPTVFLPQTGAYMSRGVVKSADASPEQLGLVGIFFPTAGKGDDGQVTSTFADLYNPYMVLSGYYGDLGLDDGVAQSVYTLNPENMTEMTDKDGKPMALELAPGESADLPNNLGSVSFDGVKRYVSLDVRYDPGQIFVLVFALLGLAGLAASLFIPRRRIWVKVTNGKSTGLTVEVAGLARGEDNRLEVETRQVAEDLRHALGTFASVDVQGEK</sequence>
<feature type="region of interest" description="Disordered" evidence="6">
    <location>
        <begin position="168"/>
        <end position="199"/>
    </location>
</feature>
<feature type="compositionally biased region" description="Low complexity" evidence="6">
    <location>
        <begin position="168"/>
        <end position="192"/>
    </location>
</feature>
<evidence type="ECO:0000313" key="9">
    <source>
        <dbReference type="EMBL" id="WGW10960.1"/>
    </source>
</evidence>
<dbReference type="Proteomes" id="UP001209083">
    <property type="component" value="Chromosome"/>
</dbReference>
<evidence type="ECO:0000256" key="2">
    <source>
        <dbReference type="ARBA" id="ARBA00022692"/>
    </source>
</evidence>
<dbReference type="InterPro" id="IPR007816">
    <property type="entry name" value="ResB-like_domain"/>
</dbReference>
<reference evidence="9 10" key="1">
    <citation type="submission" date="2023-05" db="EMBL/GenBank/DDBJ databases">
        <title>Lithophilousrod everest ZFBP1038 complete genpme.</title>
        <authorList>
            <person name="Tian M."/>
        </authorList>
    </citation>
    <scope>NUCLEOTIDE SEQUENCE [LARGE SCALE GENOMIC DNA]</scope>
    <source>
        <strain evidence="9 10">ZFBP1038</strain>
    </source>
</reference>
<comment type="subcellular location">
    <subcellularLocation>
        <location evidence="1">Membrane</location>
        <topology evidence="1">Multi-pass membrane protein</topology>
    </subcellularLocation>
</comment>
<keyword evidence="10" id="KW-1185">Reference proteome</keyword>
<feature type="transmembrane region" description="Helical" evidence="7">
    <location>
        <begin position="113"/>
        <end position="132"/>
    </location>
</feature>
<feature type="transmembrane region" description="Helical" evidence="7">
    <location>
        <begin position="59"/>
        <end position="77"/>
    </location>
</feature>
<accession>A0ABY8QRB7</accession>
<evidence type="ECO:0000256" key="4">
    <source>
        <dbReference type="ARBA" id="ARBA00022989"/>
    </source>
</evidence>
<keyword evidence="5 7" id="KW-0472">Membrane</keyword>
<keyword evidence="4 7" id="KW-1133">Transmembrane helix</keyword>
<keyword evidence="3" id="KW-0201">Cytochrome c-type biogenesis</keyword>
<feature type="transmembrane region" description="Helical" evidence="7">
    <location>
        <begin position="509"/>
        <end position="528"/>
    </location>
</feature>
<evidence type="ECO:0000256" key="5">
    <source>
        <dbReference type="ARBA" id="ARBA00023136"/>
    </source>
</evidence>
<dbReference type="PANTHER" id="PTHR31566">
    <property type="entry name" value="CYTOCHROME C BIOGENESIS PROTEIN CCS1, CHLOROPLASTIC"/>
    <property type="match status" value="1"/>
</dbReference>
<dbReference type="EMBL" id="CP090958">
    <property type="protein sequence ID" value="WGW10960.1"/>
    <property type="molecule type" value="Genomic_DNA"/>
</dbReference>
<evidence type="ECO:0000256" key="3">
    <source>
        <dbReference type="ARBA" id="ARBA00022748"/>
    </source>
</evidence>
<feature type="domain" description="ResB-like" evidence="8">
    <location>
        <begin position="57"/>
        <end position="563"/>
    </location>
</feature>
<evidence type="ECO:0000256" key="6">
    <source>
        <dbReference type="SAM" id="MobiDB-lite"/>
    </source>
</evidence>
<gene>
    <name evidence="9" type="ORF">LWF01_12695</name>
</gene>
<proteinExistence type="predicted"/>